<accession>A0A2J6S4Z7</accession>
<feature type="transmembrane region" description="Helical" evidence="6">
    <location>
        <begin position="313"/>
        <end position="333"/>
    </location>
</feature>
<keyword evidence="9" id="KW-1185">Reference proteome</keyword>
<feature type="transmembrane region" description="Helical" evidence="6">
    <location>
        <begin position="353"/>
        <end position="372"/>
    </location>
</feature>
<comment type="subcellular location">
    <subcellularLocation>
        <location evidence="1">Membrane</location>
        <topology evidence="1">Multi-pass membrane protein</topology>
    </subcellularLocation>
</comment>
<dbReference type="PANTHER" id="PTHR23501">
    <property type="entry name" value="MAJOR FACILITATOR SUPERFAMILY"/>
    <property type="match status" value="1"/>
</dbReference>
<feature type="transmembrane region" description="Helical" evidence="6">
    <location>
        <begin position="379"/>
        <end position="399"/>
    </location>
</feature>
<feature type="transmembrane region" description="Helical" evidence="6">
    <location>
        <begin position="172"/>
        <end position="191"/>
    </location>
</feature>
<keyword evidence="3 6" id="KW-0812">Transmembrane</keyword>
<evidence type="ECO:0000256" key="6">
    <source>
        <dbReference type="SAM" id="Phobius"/>
    </source>
</evidence>
<protein>
    <submittedName>
        <fullName evidence="8">MFS general substrate transporter</fullName>
    </submittedName>
</protein>
<dbReference type="GO" id="GO:0005886">
    <property type="term" value="C:plasma membrane"/>
    <property type="evidence" value="ECO:0007669"/>
    <property type="project" value="TreeGrafter"/>
</dbReference>
<evidence type="ECO:0000256" key="5">
    <source>
        <dbReference type="ARBA" id="ARBA00023136"/>
    </source>
</evidence>
<dbReference type="InterPro" id="IPR036259">
    <property type="entry name" value="MFS_trans_sf"/>
</dbReference>
<keyword evidence="2" id="KW-0813">Transport</keyword>
<dbReference type="InterPro" id="IPR010573">
    <property type="entry name" value="MFS_Str1/Tri12-like"/>
</dbReference>
<keyword evidence="4 6" id="KW-1133">Transmembrane helix</keyword>
<evidence type="ECO:0000256" key="2">
    <source>
        <dbReference type="ARBA" id="ARBA00022448"/>
    </source>
</evidence>
<feature type="transmembrane region" description="Helical" evidence="6">
    <location>
        <begin position="114"/>
        <end position="132"/>
    </location>
</feature>
<feature type="transmembrane region" description="Helical" evidence="6">
    <location>
        <begin position="138"/>
        <end position="160"/>
    </location>
</feature>
<name>A0A2J6S4Z7_HYAVF</name>
<dbReference type="Gene3D" id="1.20.1250.20">
    <property type="entry name" value="MFS general substrate transporter like domains"/>
    <property type="match status" value="1"/>
</dbReference>
<feature type="transmembrane region" description="Helical" evidence="6">
    <location>
        <begin position="84"/>
        <end position="102"/>
    </location>
</feature>
<dbReference type="GO" id="GO:0022857">
    <property type="term" value="F:transmembrane transporter activity"/>
    <property type="evidence" value="ECO:0007669"/>
    <property type="project" value="InterPro"/>
</dbReference>
<keyword evidence="5 6" id="KW-0472">Membrane</keyword>
<evidence type="ECO:0000256" key="3">
    <source>
        <dbReference type="ARBA" id="ARBA00022692"/>
    </source>
</evidence>
<dbReference type="SUPFAM" id="SSF103473">
    <property type="entry name" value="MFS general substrate transporter"/>
    <property type="match status" value="1"/>
</dbReference>
<feature type="transmembrane region" description="Helical" evidence="6">
    <location>
        <begin position="46"/>
        <end position="64"/>
    </location>
</feature>
<gene>
    <name evidence="8" type="ORF">L207DRAFT_617684</name>
</gene>
<evidence type="ECO:0000313" key="8">
    <source>
        <dbReference type="EMBL" id="PMD45844.1"/>
    </source>
</evidence>
<reference evidence="8 9" key="1">
    <citation type="submission" date="2016-04" db="EMBL/GenBank/DDBJ databases">
        <title>A degradative enzymes factory behind the ericoid mycorrhizal symbiosis.</title>
        <authorList>
            <consortium name="DOE Joint Genome Institute"/>
            <person name="Martino E."/>
            <person name="Morin E."/>
            <person name="Grelet G."/>
            <person name="Kuo A."/>
            <person name="Kohler A."/>
            <person name="Daghino S."/>
            <person name="Barry K."/>
            <person name="Choi C."/>
            <person name="Cichocki N."/>
            <person name="Clum A."/>
            <person name="Copeland A."/>
            <person name="Hainaut M."/>
            <person name="Haridas S."/>
            <person name="Labutti K."/>
            <person name="Lindquist E."/>
            <person name="Lipzen A."/>
            <person name="Khouja H.-R."/>
            <person name="Murat C."/>
            <person name="Ohm R."/>
            <person name="Olson A."/>
            <person name="Spatafora J."/>
            <person name="Veneault-Fourrey C."/>
            <person name="Henrissat B."/>
            <person name="Grigoriev I."/>
            <person name="Martin F."/>
            <person name="Perotto S."/>
        </authorList>
    </citation>
    <scope>NUCLEOTIDE SEQUENCE [LARGE SCALE GENOMIC DNA]</scope>
    <source>
        <strain evidence="8 9">F</strain>
    </source>
</reference>
<feature type="transmembrane region" description="Helical" evidence="6">
    <location>
        <begin position="501"/>
        <end position="520"/>
    </location>
</feature>
<organism evidence="8 9">
    <name type="scientific">Hyaloscypha variabilis (strain UAMH 11265 / GT02V1 / F)</name>
    <name type="common">Meliniomyces variabilis</name>
    <dbReference type="NCBI Taxonomy" id="1149755"/>
    <lineage>
        <taxon>Eukaryota</taxon>
        <taxon>Fungi</taxon>
        <taxon>Dikarya</taxon>
        <taxon>Ascomycota</taxon>
        <taxon>Pezizomycotina</taxon>
        <taxon>Leotiomycetes</taxon>
        <taxon>Helotiales</taxon>
        <taxon>Hyaloscyphaceae</taxon>
        <taxon>Hyaloscypha</taxon>
        <taxon>Hyaloscypha variabilis</taxon>
    </lineage>
</organism>
<feature type="transmembrane region" description="Helical" evidence="6">
    <location>
        <begin position="203"/>
        <end position="223"/>
    </location>
</feature>
<feature type="transmembrane region" description="Helical" evidence="6">
    <location>
        <begin position="276"/>
        <end position="293"/>
    </location>
</feature>
<feature type="domain" description="Major facilitator superfamily (MFS) profile" evidence="7">
    <location>
        <begin position="45"/>
        <end position="525"/>
    </location>
</feature>
<feature type="transmembrane region" description="Helical" evidence="6">
    <location>
        <begin position="442"/>
        <end position="463"/>
    </location>
</feature>
<evidence type="ECO:0000313" key="9">
    <source>
        <dbReference type="Proteomes" id="UP000235786"/>
    </source>
</evidence>
<dbReference type="Pfam" id="PF06609">
    <property type="entry name" value="TRI12"/>
    <property type="match status" value="1"/>
</dbReference>
<evidence type="ECO:0000256" key="1">
    <source>
        <dbReference type="ARBA" id="ARBA00004141"/>
    </source>
</evidence>
<evidence type="ECO:0000259" key="7">
    <source>
        <dbReference type="PROSITE" id="PS50850"/>
    </source>
</evidence>
<dbReference type="PROSITE" id="PS50850">
    <property type="entry name" value="MFS"/>
    <property type="match status" value="1"/>
</dbReference>
<feature type="transmembrane region" description="Helical" evidence="6">
    <location>
        <begin position="405"/>
        <end position="430"/>
    </location>
</feature>
<dbReference type="InterPro" id="IPR020846">
    <property type="entry name" value="MFS_dom"/>
</dbReference>
<dbReference type="OrthoDB" id="2587356at2759"/>
<dbReference type="Proteomes" id="UP000235786">
    <property type="component" value="Unassembled WGS sequence"/>
</dbReference>
<feature type="transmembrane region" description="Helical" evidence="6">
    <location>
        <begin position="243"/>
        <end position="264"/>
    </location>
</feature>
<dbReference type="AlphaFoldDB" id="A0A2J6S4Z7"/>
<sequence length="547" mass="58781">MSDLDKETSSTVEKVEVQLSDSNDARPGVSLPDDEFATYQMSWRTGIAVLSLSLLFGVTTYAITGPNFAISNMVETFPAGAKNAVWIADAGLIAAVSIPNIVGPTSDRYGKKWFLVVGPTISVIGAIVAATSKNLNTIIVGQAVGGMGSAMSIVAVPAGMEVVPAKYRPMSFAVMGSFNGLLGAVSVAACIEHNIGGTNGWRWGFYIQAILFGIAAIGILVSYNPPPTRFQREQAPKELFKSLDFIGIGILTIGVVITLLPLIWAGSIYPWKSSQVIAMLVVGPVLLIVFGLYEWKGRVDGILHHDFFESRNFPILLSLGAVDGMLLYGLSEFVPNEIRSLYTTEPLHVARIFGWWGGMLCIGYLTIGILVTKLRRFHVALMVTNALTTLIAGLLSRATPHNQSFFQGMLVCLGLLTAANTVVPVGGIALVVPSYLLATSNLILSTVRILGGILGLTIFQTVYNNKAAAPTALAQIPEIPPEIVQQILALNAEASSECYRYVWYCITAVSGACFVSTLFLQDVPERMTNQVETVLETRELRSKGQVV</sequence>
<dbReference type="EMBL" id="KZ613940">
    <property type="protein sequence ID" value="PMD45844.1"/>
    <property type="molecule type" value="Genomic_DNA"/>
</dbReference>
<dbReference type="PANTHER" id="PTHR23501:SF195">
    <property type="entry name" value="PEP5"/>
    <property type="match status" value="1"/>
</dbReference>
<evidence type="ECO:0000256" key="4">
    <source>
        <dbReference type="ARBA" id="ARBA00022989"/>
    </source>
</evidence>
<proteinExistence type="predicted"/>